<dbReference type="AlphaFoldDB" id="A0A6A7BWG4"/>
<evidence type="ECO:0000313" key="1">
    <source>
        <dbReference type="EMBL" id="KAF2859079.1"/>
    </source>
</evidence>
<sequence>MIEQWERYRNASERMRVAWEQAGNAEPTLTEAAALQCMADAPMTFPWPAGEDDDAVMHDADMQSIHSEGNNSVSLDDGEFDECDEGDWEDIGSKDDDVTELSDYETGSPISIPPRNPHFTEPTNPWHPLDSPRDALLFAFFHSQRYSMSEEMIKAILLLCTRFIQLPGKAKIPSLKKLKKYRTRISHTECGTQRE</sequence>
<dbReference type="Proteomes" id="UP000799421">
    <property type="component" value="Unassembled WGS sequence"/>
</dbReference>
<reference evidence="1" key="1">
    <citation type="journal article" date="2020" name="Stud. Mycol.">
        <title>101 Dothideomycetes genomes: a test case for predicting lifestyles and emergence of pathogens.</title>
        <authorList>
            <person name="Haridas S."/>
            <person name="Albert R."/>
            <person name="Binder M."/>
            <person name="Bloem J."/>
            <person name="Labutti K."/>
            <person name="Salamov A."/>
            <person name="Andreopoulos B."/>
            <person name="Baker S."/>
            <person name="Barry K."/>
            <person name="Bills G."/>
            <person name="Bluhm B."/>
            <person name="Cannon C."/>
            <person name="Castanera R."/>
            <person name="Culley D."/>
            <person name="Daum C."/>
            <person name="Ezra D."/>
            <person name="Gonzalez J."/>
            <person name="Henrissat B."/>
            <person name="Kuo A."/>
            <person name="Liang C."/>
            <person name="Lipzen A."/>
            <person name="Lutzoni F."/>
            <person name="Magnuson J."/>
            <person name="Mondo S."/>
            <person name="Nolan M."/>
            <person name="Ohm R."/>
            <person name="Pangilinan J."/>
            <person name="Park H.-J."/>
            <person name="Ramirez L."/>
            <person name="Alfaro M."/>
            <person name="Sun H."/>
            <person name="Tritt A."/>
            <person name="Yoshinaga Y."/>
            <person name="Zwiers L.-H."/>
            <person name="Turgeon B."/>
            <person name="Goodwin S."/>
            <person name="Spatafora J."/>
            <person name="Crous P."/>
            <person name="Grigoriev I."/>
        </authorList>
    </citation>
    <scope>NUCLEOTIDE SEQUENCE</scope>
    <source>
        <strain evidence="1">CBS 480.64</strain>
    </source>
</reference>
<accession>A0A6A7BWG4</accession>
<proteinExistence type="predicted"/>
<evidence type="ECO:0000313" key="2">
    <source>
        <dbReference type="Proteomes" id="UP000799421"/>
    </source>
</evidence>
<keyword evidence="2" id="KW-1185">Reference proteome</keyword>
<name>A0A6A7BWG4_9PEZI</name>
<protein>
    <submittedName>
        <fullName evidence="1">Uncharacterized protein</fullName>
    </submittedName>
</protein>
<organism evidence="1 2">
    <name type="scientific">Piedraia hortae CBS 480.64</name>
    <dbReference type="NCBI Taxonomy" id="1314780"/>
    <lineage>
        <taxon>Eukaryota</taxon>
        <taxon>Fungi</taxon>
        <taxon>Dikarya</taxon>
        <taxon>Ascomycota</taxon>
        <taxon>Pezizomycotina</taxon>
        <taxon>Dothideomycetes</taxon>
        <taxon>Dothideomycetidae</taxon>
        <taxon>Capnodiales</taxon>
        <taxon>Piedraiaceae</taxon>
        <taxon>Piedraia</taxon>
    </lineage>
</organism>
<gene>
    <name evidence="1" type="ORF">K470DRAFT_265582</name>
</gene>
<dbReference type="EMBL" id="MU005998">
    <property type="protein sequence ID" value="KAF2859079.1"/>
    <property type="molecule type" value="Genomic_DNA"/>
</dbReference>